<sequence>MKQLFKPEDIERKVILILKILNESPEPMGARVIARLMKERNVQLSERTVRYHLGLMDERGLTKLVGRRDGRIITRLGQDEINNARVQDKIGLSISRIDVLSFKTTFDLKKMRGLTPINISFFPQDQFKKALALMKPVFKKGLAVSSRVAIATEGKSLGDIVIPKGKIGLATVCSILVNGVLLKHGIPIDSKFGGILQVKNGEPLRFVELIHYSGSSLDPTEIFIRGKMTSVGEVVEKGEGKILANFREIPALSRDLVEDIRGQLVRAGINGILSIGSTGNPIGQTTVDLNKAGMILIGGLNPVAKAYEEGFDIDNKAMSTVMEYENLQSIEEI</sequence>
<feature type="domain" description="NrpR regulatory" evidence="1">
    <location>
        <begin position="90"/>
        <end position="328"/>
    </location>
</feature>
<comment type="caution">
    <text evidence="3">The sequence shown here is derived from an EMBL/GenBank/DDBJ whole genome shotgun (WGS) entry which is preliminary data.</text>
</comment>
<dbReference type="InterPro" id="IPR002846">
    <property type="entry name" value="NRD"/>
</dbReference>
<dbReference type="InterPro" id="IPR036390">
    <property type="entry name" value="WH_DNA-bd_sf"/>
</dbReference>
<dbReference type="PANTHER" id="PTHR41964">
    <property type="entry name" value="GLOBAL NITROGEN REGULATOR NRPR"/>
    <property type="match status" value="1"/>
</dbReference>
<protein>
    <submittedName>
        <fullName evidence="3">Transcriptional repressor</fullName>
    </submittedName>
</protein>
<accession>A0A0W8FNV4</accession>
<evidence type="ECO:0000313" key="3">
    <source>
        <dbReference type="EMBL" id="KUG22597.1"/>
    </source>
</evidence>
<evidence type="ECO:0000259" key="1">
    <source>
        <dbReference type="Pfam" id="PF01995"/>
    </source>
</evidence>
<dbReference type="InterPro" id="IPR038982">
    <property type="entry name" value="NrpR"/>
</dbReference>
<name>A0A0W8FNV4_9ZZZZ</name>
<dbReference type="Pfam" id="PF08461">
    <property type="entry name" value="WHD_RNase_R"/>
    <property type="match status" value="1"/>
</dbReference>
<proteinExistence type="predicted"/>
<gene>
    <name evidence="3" type="ORF">ASZ90_007643</name>
</gene>
<dbReference type="EMBL" id="LNQE01000954">
    <property type="protein sequence ID" value="KUG22597.1"/>
    <property type="molecule type" value="Genomic_DNA"/>
</dbReference>
<feature type="domain" description="Ribonuclease R winged-helix" evidence="2">
    <location>
        <begin position="16"/>
        <end position="81"/>
    </location>
</feature>
<reference evidence="3" key="1">
    <citation type="journal article" date="2015" name="Proc. Natl. Acad. Sci. U.S.A.">
        <title>Networks of energetic and metabolic interactions define dynamics in microbial communities.</title>
        <authorList>
            <person name="Embree M."/>
            <person name="Liu J.K."/>
            <person name="Al-Bassam M.M."/>
            <person name="Zengler K."/>
        </authorList>
    </citation>
    <scope>NUCLEOTIDE SEQUENCE</scope>
</reference>
<dbReference type="InterPro" id="IPR013668">
    <property type="entry name" value="RNase_R_HTH_12"/>
</dbReference>
<dbReference type="SUPFAM" id="SSF46785">
    <property type="entry name" value="Winged helix' DNA-binding domain"/>
    <property type="match status" value="1"/>
</dbReference>
<dbReference type="AlphaFoldDB" id="A0A0W8FNV4"/>
<dbReference type="InterPro" id="IPR036984">
    <property type="entry name" value="NrpR_dom_sf"/>
</dbReference>
<dbReference type="PANTHER" id="PTHR41964:SF1">
    <property type="entry name" value="GLOBAL NITROGEN REGULATOR NRPR"/>
    <property type="match status" value="1"/>
</dbReference>
<organism evidence="3">
    <name type="scientific">hydrocarbon metagenome</name>
    <dbReference type="NCBI Taxonomy" id="938273"/>
    <lineage>
        <taxon>unclassified sequences</taxon>
        <taxon>metagenomes</taxon>
        <taxon>ecological metagenomes</taxon>
    </lineage>
</organism>
<evidence type="ECO:0000259" key="2">
    <source>
        <dbReference type="Pfam" id="PF08461"/>
    </source>
</evidence>
<dbReference type="Pfam" id="PF01995">
    <property type="entry name" value="NRD1_2"/>
    <property type="match status" value="1"/>
</dbReference>
<dbReference type="Gene3D" id="3.30.70.1360">
    <property type="entry name" value="mj0159-like"/>
    <property type="match status" value="2"/>
</dbReference>